<protein>
    <submittedName>
        <fullName evidence="2">Uncharacterized protein</fullName>
    </submittedName>
</protein>
<evidence type="ECO:0000313" key="3">
    <source>
        <dbReference type="Proteomes" id="UP001497457"/>
    </source>
</evidence>
<dbReference type="EMBL" id="OZ075139">
    <property type="protein sequence ID" value="CAL5014819.1"/>
    <property type="molecule type" value="Genomic_DNA"/>
</dbReference>
<dbReference type="AlphaFoldDB" id="A0ABC9C4P9"/>
<evidence type="ECO:0000256" key="1">
    <source>
        <dbReference type="SAM" id="Phobius"/>
    </source>
</evidence>
<name>A0ABC9C4P9_9POAL</name>
<dbReference type="InterPro" id="IPR022149">
    <property type="entry name" value="DUF3681"/>
</dbReference>
<organism evidence="2 3">
    <name type="scientific">Urochloa decumbens</name>
    <dbReference type="NCBI Taxonomy" id="240449"/>
    <lineage>
        <taxon>Eukaryota</taxon>
        <taxon>Viridiplantae</taxon>
        <taxon>Streptophyta</taxon>
        <taxon>Embryophyta</taxon>
        <taxon>Tracheophyta</taxon>
        <taxon>Spermatophyta</taxon>
        <taxon>Magnoliopsida</taxon>
        <taxon>Liliopsida</taxon>
        <taxon>Poales</taxon>
        <taxon>Poaceae</taxon>
        <taxon>PACMAD clade</taxon>
        <taxon>Panicoideae</taxon>
        <taxon>Panicodae</taxon>
        <taxon>Paniceae</taxon>
        <taxon>Melinidinae</taxon>
        <taxon>Urochloa</taxon>
    </lineage>
</organism>
<dbReference type="PANTHER" id="PTHR33530:SF12">
    <property type="entry name" value="MAJOR FACILITATOR SUPERFAMILY (MFS) PROFILE DOMAIN-CONTAINING PROTEIN"/>
    <property type="match status" value="1"/>
</dbReference>
<accession>A0ABC9C4P9</accession>
<evidence type="ECO:0000313" key="2">
    <source>
        <dbReference type="EMBL" id="CAL5014819.1"/>
    </source>
</evidence>
<dbReference type="PANTHER" id="PTHR33530">
    <property type="entry name" value="OS01G0147100 PROTEIN"/>
    <property type="match status" value="1"/>
</dbReference>
<sequence>MEFQPAPPAGIVDMISDALGNAEKLPAALISSGISEAAAALALTIFKGPEGIFQHHGKAPFYLYYGILVAVMIFGFVEASAGMWVSRDLTNRRAAGKTMLWISILPLVLVTGLGGFVILKQ</sequence>
<keyword evidence="3" id="KW-1185">Reference proteome</keyword>
<dbReference type="Pfam" id="PF12442">
    <property type="entry name" value="DUF3681"/>
    <property type="match status" value="1"/>
</dbReference>
<feature type="transmembrane region" description="Helical" evidence="1">
    <location>
        <begin position="98"/>
        <end position="119"/>
    </location>
</feature>
<keyword evidence="1" id="KW-0812">Transmembrane</keyword>
<feature type="transmembrane region" description="Helical" evidence="1">
    <location>
        <begin position="62"/>
        <end position="86"/>
    </location>
</feature>
<gene>
    <name evidence="2" type="ORF">URODEC1_LOCUS72191</name>
</gene>
<reference evidence="2 3" key="2">
    <citation type="submission" date="2024-10" db="EMBL/GenBank/DDBJ databases">
        <authorList>
            <person name="Ryan C."/>
        </authorList>
    </citation>
    <scope>NUCLEOTIDE SEQUENCE [LARGE SCALE GENOMIC DNA]</scope>
</reference>
<keyword evidence="1" id="KW-0472">Membrane</keyword>
<dbReference type="Proteomes" id="UP001497457">
    <property type="component" value="Chromosome 29rd"/>
</dbReference>
<reference evidence="3" key="1">
    <citation type="submission" date="2024-06" db="EMBL/GenBank/DDBJ databases">
        <authorList>
            <person name="Ryan C."/>
        </authorList>
    </citation>
    <scope>NUCLEOTIDE SEQUENCE [LARGE SCALE GENOMIC DNA]</scope>
</reference>
<proteinExistence type="predicted"/>
<keyword evidence="1" id="KW-1133">Transmembrane helix</keyword>